<evidence type="ECO:0000256" key="1">
    <source>
        <dbReference type="SAM" id="Phobius"/>
    </source>
</evidence>
<feature type="transmembrane region" description="Helical" evidence="1">
    <location>
        <begin position="32"/>
        <end position="53"/>
    </location>
</feature>
<dbReference type="RefSeq" id="WP_104967361.1">
    <property type="nucleotide sequence ID" value="NZ_CP025536.1"/>
</dbReference>
<keyword evidence="1" id="KW-0812">Transmembrane</keyword>
<proteinExistence type="predicted"/>
<keyword evidence="3" id="KW-1185">Reference proteome</keyword>
<dbReference type="Proteomes" id="UP000238956">
    <property type="component" value="Chromosome"/>
</dbReference>
<accession>A0A2L0D307</accession>
<name>A0A2L0D307_9STRE</name>
<reference evidence="2 3" key="2">
    <citation type="submission" date="2018-02" db="EMBL/GenBank/DDBJ databases">
        <title>Whole genome sequencing analysis of Streptococcus pluranimalium isolated from cattle infected mastitis in China.</title>
        <authorList>
            <person name="Zhang J.-R."/>
            <person name="Hu G.-Z."/>
        </authorList>
    </citation>
    <scope>NUCLEOTIDE SEQUENCE [LARGE SCALE GENOMIC DNA]</scope>
    <source>
        <strain evidence="2 3">TH11417</strain>
    </source>
</reference>
<protein>
    <submittedName>
        <fullName evidence="2">Uncharacterized protein</fullName>
    </submittedName>
</protein>
<evidence type="ECO:0000313" key="2">
    <source>
        <dbReference type="EMBL" id="AUW96020.1"/>
    </source>
</evidence>
<dbReference type="GeneID" id="98392722"/>
<organism evidence="2 3">
    <name type="scientific">Streptococcus pluranimalium</name>
    <dbReference type="NCBI Taxonomy" id="82348"/>
    <lineage>
        <taxon>Bacteria</taxon>
        <taxon>Bacillati</taxon>
        <taxon>Bacillota</taxon>
        <taxon>Bacilli</taxon>
        <taxon>Lactobacillales</taxon>
        <taxon>Streptococcaceae</taxon>
        <taxon>Streptococcus</taxon>
    </lineage>
</organism>
<gene>
    <name evidence="2" type="ORF">C0J00_02195</name>
</gene>
<dbReference type="EMBL" id="CP025536">
    <property type="protein sequence ID" value="AUW96020.1"/>
    <property type="molecule type" value="Genomic_DNA"/>
</dbReference>
<keyword evidence="1" id="KW-1133">Transmembrane helix</keyword>
<dbReference type="KEGG" id="splr:C0J00_02195"/>
<keyword evidence="1" id="KW-0472">Membrane</keyword>
<sequence length="376" mass="43468">MKKREQLKIYSRKNNHIHRDKKKKLKGILKRIFSVLVLPVIISSMIPIVTNLIHTLHDDIKINSITVRDAPRIIGDYIVNEADQNNQFSNHIINDVHFSGEKAVTVDSIMIKNVKFSNFEFSDLVAHYGFNDKSQTFDAFIMQNGNKNVDETYHLKISNVNINSKDKEISKYSSNVRLNSGDIRKIFSINLNKDSIFKEMKKQLNQDDLISLDIQNSKGNSKGKKILQYDAKNNKFIFPPTGAASGGGNIDEILLFKINSSKKNYTKIVSETIDKDSRKLSFNLLFNKTAHVDYDIYLSYQMTSIKSKSEENHKSIDIRVPHYIIYGSPISQDNSVYYQFMIKKKLLTATYKQMKIFNPDLLYTVEDTEKLFRVRK</sequence>
<reference evidence="2 3" key="1">
    <citation type="submission" date="2017-12" db="EMBL/GenBank/DDBJ databases">
        <authorList>
            <person name="Hurst M.R.H."/>
        </authorList>
    </citation>
    <scope>NUCLEOTIDE SEQUENCE [LARGE SCALE GENOMIC DNA]</scope>
    <source>
        <strain evidence="2 3">TH11417</strain>
    </source>
</reference>
<dbReference type="AlphaFoldDB" id="A0A2L0D307"/>
<evidence type="ECO:0000313" key="3">
    <source>
        <dbReference type="Proteomes" id="UP000238956"/>
    </source>
</evidence>
<dbReference type="OrthoDB" id="9813903at2"/>